<dbReference type="InterPro" id="IPR017850">
    <property type="entry name" value="Alkaline_phosphatase_core_sf"/>
</dbReference>
<evidence type="ECO:0000256" key="5">
    <source>
        <dbReference type="ARBA" id="ARBA00022553"/>
    </source>
</evidence>
<dbReference type="PANTHER" id="PTHR11596">
    <property type="entry name" value="ALKALINE PHOSPHATASE"/>
    <property type="match status" value="1"/>
</dbReference>
<evidence type="ECO:0000256" key="2">
    <source>
        <dbReference type="ARBA" id="ARBA00001947"/>
    </source>
</evidence>
<keyword evidence="8 11" id="KW-0862">Zinc</keyword>
<dbReference type="InterPro" id="IPR001952">
    <property type="entry name" value="Alkaline_phosphatase"/>
</dbReference>
<evidence type="ECO:0000256" key="7">
    <source>
        <dbReference type="ARBA" id="ARBA00022801"/>
    </source>
</evidence>
<evidence type="ECO:0000256" key="3">
    <source>
        <dbReference type="ARBA" id="ARBA00005984"/>
    </source>
</evidence>
<accession>A0ABN9PNX2</accession>
<keyword evidence="5" id="KW-0597">Phosphoprotein</keyword>
<dbReference type="Pfam" id="PF00245">
    <property type="entry name" value="Alk_phosphatase"/>
    <property type="match status" value="1"/>
</dbReference>
<evidence type="ECO:0000313" key="13">
    <source>
        <dbReference type="Proteomes" id="UP001189429"/>
    </source>
</evidence>
<evidence type="ECO:0000256" key="6">
    <source>
        <dbReference type="ARBA" id="ARBA00022723"/>
    </source>
</evidence>
<reference evidence="12" key="1">
    <citation type="submission" date="2023-10" db="EMBL/GenBank/DDBJ databases">
        <authorList>
            <person name="Chen Y."/>
            <person name="Shah S."/>
            <person name="Dougan E. K."/>
            <person name="Thang M."/>
            <person name="Chan C."/>
        </authorList>
    </citation>
    <scope>NUCLEOTIDE SEQUENCE [LARGE SCALE GENOMIC DNA]</scope>
</reference>
<evidence type="ECO:0000256" key="4">
    <source>
        <dbReference type="ARBA" id="ARBA00012647"/>
    </source>
</evidence>
<evidence type="ECO:0000256" key="8">
    <source>
        <dbReference type="ARBA" id="ARBA00022833"/>
    </source>
</evidence>
<comment type="cofactor">
    <cofactor evidence="1">
        <name>Mg(2+)</name>
        <dbReference type="ChEBI" id="CHEBI:18420"/>
    </cofactor>
</comment>
<dbReference type="Proteomes" id="UP001189429">
    <property type="component" value="Unassembled WGS sequence"/>
</dbReference>
<organism evidence="12 13">
    <name type="scientific">Prorocentrum cordatum</name>
    <dbReference type="NCBI Taxonomy" id="2364126"/>
    <lineage>
        <taxon>Eukaryota</taxon>
        <taxon>Sar</taxon>
        <taxon>Alveolata</taxon>
        <taxon>Dinophyceae</taxon>
        <taxon>Prorocentrales</taxon>
        <taxon>Prorocentraceae</taxon>
        <taxon>Prorocentrum</taxon>
    </lineage>
</organism>
<sequence>MEAPATGAGPCQRAGAPGAGSLATREECAQACLDDDACLTAAFGAGPPGSCSLHAERCRPRGGPAEVLLGKQCQTAVPAACAAVTGDLRRLPAAASATTAAWLQLSGRGLAVLHMQCLHDAEVAVSVEARAQAPAGAQLALHVAAARAHGAWRQLAGVEAQWAPGAAGTGADGNWTWSAPAPALALDAGRFRLLLNISSGGALVELRGVRARSSGSCFLDPVPALHLDGLLIGHVGTMSRDSLVTDSAAAATALATGHRTDNLRIGELGGNSSRAVGTIMEGAEAAGLLTGLVTTTRLTHATPASFSAHTPSRSDEDLIARQQLQQGCEVLLGGGLEKFQASGRQDGRDLLQEAESLGYRIALNLSSLRAGAEAEAEAARSGRPPRLLGLFAESHLPYELDYDSVGPAVPSLRDMTAAALRVLSAGGPAAASGGRGLFLLVEGGRIDHAGHANDAPAVAREVLAFDDAVGEALGYVSGREGALLAVTADHETGGLSLGCCNAYDMNLTGLNLAGSSAAAMANEIYTALAGGQAVGISAAEAVRTTVAAAAGGAELPEEVVQELADIADELINASKVASTCQVGHTEQCADLMMRLDGGGTLQFALAQGLSRHAYGVGFTSHGHTAVDVPLYAAGAAQSLEPGFWQNDALGRALITALGVDPAEGLRMARERMEAAGVPPQ</sequence>
<dbReference type="SMART" id="SM00098">
    <property type="entry name" value="alkPPc"/>
    <property type="match status" value="1"/>
</dbReference>
<evidence type="ECO:0000256" key="10">
    <source>
        <dbReference type="RuleBase" id="RU003946"/>
    </source>
</evidence>
<evidence type="ECO:0000256" key="11">
    <source>
        <dbReference type="RuleBase" id="RU003947"/>
    </source>
</evidence>
<keyword evidence="7 11" id="KW-0378">Hydrolase</keyword>
<keyword evidence="13" id="KW-1185">Reference proteome</keyword>
<evidence type="ECO:0000256" key="1">
    <source>
        <dbReference type="ARBA" id="ARBA00001946"/>
    </source>
</evidence>
<dbReference type="EMBL" id="CAUYUJ010000936">
    <property type="protein sequence ID" value="CAK0793310.1"/>
    <property type="molecule type" value="Genomic_DNA"/>
</dbReference>
<dbReference type="PROSITE" id="PS00123">
    <property type="entry name" value="ALKALINE_PHOSPHATASE"/>
    <property type="match status" value="1"/>
</dbReference>
<evidence type="ECO:0000256" key="9">
    <source>
        <dbReference type="ARBA" id="ARBA00022842"/>
    </source>
</evidence>
<dbReference type="InterPro" id="IPR018299">
    <property type="entry name" value="Alkaline_phosphatase_AS"/>
</dbReference>
<dbReference type="CDD" id="cd16012">
    <property type="entry name" value="ALP"/>
    <property type="match status" value="1"/>
</dbReference>
<comment type="catalytic activity">
    <reaction evidence="11">
        <text>a phosphate monoester + H2O = an alcohol + phosphate</text>
        <dbReference type="Rhea" id="RHEA:15017"/>
        <dbReference type="ChEBI" id="CHEBI:15377"/>
        <dbReference type="ChEBI" id="CHEBI:30879"/>
        <dbReference type="ChEBI" id="CHEBI:43474"/>
        <dbReference type="ChEBI" id="CHEBI:67140"/>
        <dbReference type="EC" id="3.1.3.1"/>
    </reaction>
</comment>
<dbReference type="EC" id="3.1.3.1" evidence="4 11"/>
<dbReference type="PANTHER" id="PTHR11596:SF5">
    <property type="entry name" value="ALKALINE PHOSPHATASE"/>
    <property type="match status" value="1"/>
</dbReference>
<gene>
    <name evidence="12" type="ORF">PCOR1329_LOCUS3649</name>
</gene>
<proteinExistence type="inferred from homology"/>
<name>A0ABN9PNX2_9DINO</name>
<protein>
    <recommendedName>
        <fullName evidence="4 11">Alkaline phosphatase</fullName>
        <ecNumber evidence="4 11">3.1.3.1</ecNumber>
    </recommendedName>
</protein>
<dbReference type="PRINTS" id="PR00113">
    <property type="entry name" value="ALKPHPHTASE"/>
</dbReference>
<keyword evidence="9 11" id="KW-0460">Magnesium</keyword>
<keyword evidence="6" id="KW-0479">Metal-binding</keyword>
<comment type="cofactor">
    <cofactor evidence="2">
        <name>Zn(2+)</name>
        <dbReference type="ChEBI" id="CHEBI:29105"/>
    </cofactor>
</comment>
<dbReference type="Gene3D" id="1.10.60.40">
    <property type="match status" value="1"/>
</dbReference>
<dbReference type="Gene3D" id="3.40.720.10">
    <property type="entry name" value="Alkaline Phosphatase, subunit A"/>
    <property type="match status" value="1"/>
</dbReference>
<evidence type="ECO:0000313" key="12">
    <source>
        <dbReference type="EMBL" id="CAK0793310.1"/>
    </source>
</evidence>
<dbReference type="SUPFAM" id="SSF53649">
    <property type="entry name" value="Alkaline phosphatase-like"/>
    <property type="match status" value="1"/>
</dbReference>
<comment type="similarity">
    <text evidence="3 10">Belongs to the alkaline phosphatase family.</text>
</comment>
<comment type="caution">
    <text evidence="12">The sequence shown here is derived from an EMBL/GenBank/DDBJ whole genome shotgun (WGS) entry which is preliminary data.</text>
</comment>